<organism evidence="2 3">
    <name type="scientific">Pseudorhodoferax soli</name>
    <dbReference type="NCBI Taxonomy" id="545864"/>
    <lineage>
        <taxon>Bacteria</taxon>
        <taxon>Pseudomonadati</taxon>
        <taxon>Pseudomonadota</taxon>
        <taxon>Betaproteobacteria</taxon>
        <taxon>Burkholderiales</taxon>
        <taxon>Comamonadaceae</taxon>
    </lineage>
</organism>
<dbReference type="PANTHER" id="PTHR34203:SF15">
    <property type="entry name" value="SLL1173 PROTEIN"/>
    <property type="match status" value="1"/>
</dbReference>
<dbReference type="EMBL" id="QPJK01000002">
    <property type="protein sequence ID" value="RCW73915.1"/>
    <property type="molecule type" value="Genomic_DNA"/>
</dbReference>
<dbReference type="NCBIfam" id="TIGR01444">
    <property type="entry name" value="fkbM_fam"/>
    <property type="match status" value="1"/>
</dbReference>
<dbReference type="Pfam" id="PF05050">
    <property type="entry name" value="Methyltransf_21"/>
    <property type="match status" value="1"/>
</dbReference>
<protein>
    <submittedName>
        <fullName evidence="2">FkbM family methyltransferase</fullName>
    </submittedName>
</protein>
<dbReference type="GO" id="GO:0032259">
    <property type="term" value="P:methylation"/>
    <property type="evidence" value="ECO:0007669"/>
    <property type="project" value="UniProtKB-KW"/>
</dbReference>
<sequence>MRAPGKALLLLVNLNRSLWLLRLGRRLHAAFGGRWGQLQDPAILRKHIPGWWRPDPSRTVSMTIVEGTRMVLELDDHVQFRTFMDGYFDLVPIALARQLCQGGLVYLDVGANVGTTSIPVANRGVATIAIEASTHILAKLYRNLALNPGATMQVFGYAVGEHDGEQVSLFRPLDGNLGATSTLAAWGGGHAVAVEKTTSYRVDTVLEFLGAGKVGLMKLDIEGAEAAALAGSQRLIAEQMPAVLFEWRPDIAAHAAGAIRPAHAMLPTHYLLFGVRLAAAQGASGNNLQLSPFDARQSYENMLAVTPRNLLHHGLLAAAGARIESWG</sequence>
<dbReference type="Gene3D" id="3.40.50.150">
    <property type="entry name" value="Vaccinia Virus protein VP39"/>
    <property type="match status" value="1"/>
</dbReference>
<dbReference type="InterPro" id="IPR006342">
    <property type="entry name" value="FkbM_mtfrase"/>
</dbReference>
<feature type="domain" description="Methyltransferase FkbM" evidence="1">
    <location>
        <begin position="108"/>
        <end position="249"/>
    </location>
</feature>
<evidence type="ECO:0000259" key="1">
    <source>
        <dbReference type="Pfam" id="PF05050"/>
    </source>
</evidence>
<reference evidence="2 3" key="1">
    <citation type="submission" date="2018-07" db="EMBL/GenBank/DDBJ databases">
        <title>Genomic Encyclopedia of Type Strains, Phase IV (KMG-IV): sequencing the most valuable type-strain genomes for metagenomic binning, comparative biology and taxonomic classification.</title>
        <authorList>
            <person name="Goeker M."/>
        </authorList>
    </citation>
    <scope>NUCLEOTIDE SEQUENCE [LARGE SCALE GENOMIC DNA]</scope>
    <source>
        <strain evidence="2 3">DSM 21634</strain>
    </source>
</reference>
<keyword evidence="2" id="KW-0489">Methyltransferase</keyword>
<dbReference type="GO" id="GO:0008168">
    <property type="term" value="F:methyltransferase activity"/>
    <property type="evidence" value="ECO:0007669"/>
    <property type="project" value="UniProtKB-KW"/>
</dbReference>
<name>A0A368Y1E4_9BURK</name>
<keyword evidence="2" id="KW-0808">Transferase</keyword>
<evidence type="ECO:0000313" key="3">
    <source>
        <dbReference type="Proteomes" id="UP000252884"/>
    </source>
</evidence>
<keyword evidence="3" id="KW-1185">Reference proteome</keyword>
<comment type="caution">
    <text evidence="2">The sequence shown here is derived from an EMBL/GenBank/DDBJ whole genome shotgun (WGS) entry which is preliminary data.</text>
</comment>
<accession>A0A368Y1E4</accession>
<evidence type="ECO:0000313" key="2">
    <source>
        <dbReference type="EMBL" id="RCW73915.1"/>
    </source>
</evidence>
<proteinExistence type="predicted"/>
<dbReference type="SUPFAM" id="SSF53335">
    <property type="entry name" value="S-adenosyl-L-methionine-dependent methyltransferases"/>
    <property type="match status" value="1"/>
</dbReference>
<dbReference type="Proteomes" id="UP000252884">
    <property type="component" value="Unassembled WGS sequence"/>
</dbReference>
<dbReference type="OrthoDB" id="2529130at2"/>
<dbReference type="PANTHER" id="PTHR34203">
    <property type="entry name" value="METHYLTRANSFERASE, FKBM FAMILY PROTEIN"/>
    <property type="match status" value="1"/>
</dbReference>
<dbReference type="AlphaFoldDB" id="A0A368Y1E4"/>
<dbReference type="RefSeq" id="WP_114467072.1">
    <property type="nucleotide sequence ID" value="NZ_QPJK01000002.1"/>
</dbReference>
<dbReference type="InterPro" id="IPR029063">
    <property type="entry name" value="SAM-dependent_MTases_sf"/>
</dbReference>
<dbReference type="InterPro" id="IPR052514">
    <property type="entry name" value="SAM-dependent_MTase"/>
</dbReference>
<gene>
    <name evidence="2" type="ORF">DES41_102232</name>
</gene>